<comment type="catalytic activity">
    <reaction evidence="8">
        <text>L-tyrosyl-[protein] + ATP = O-(5'-adenylyl)-L-tyrosyl-[protein] + diphosphate</text>
        <dbReference type="Rhea" id="RHEA:54288"/>
        <dbReference type="Rhea" id="RHEA-COMP:10136"/>
        <dbReference type="Rhea" id="RHEA-COMP:13846"/>
        <dbReference type="ChEBI" id="CHEBI:30616"/>
        <dbReference type="ChEBI" id="CHEBI:33019"/>
        <dbReference type="ChEBI" id="CHEBI:46858"/>
        <dbReference type="ChEBI" id="CHEBI:83624"/>
        <dbReference type="EC" id="2.7.7.108"/>
    </reaction>
</comment>
<comment type="catalytic activity">
    <reaction evidence="8">
        <text>L-histidyl-[protein] + UTP = N(tele)-(5'-uridylyl)-L-histidyl-[protein] + diphosphate</text>
        <dbReference type="Rhea" id="RHEA:83891"/>
        <dbReference type="Rhea" id="RHEA-COMP:9745"/>
        <dbReference type="Rhea" id="RHEA-COMP:20239"/>
        <dbReference type="ChEBI" id="CHEBI:29979"/>
        <dbReference type="ChEBI" id="CHEBI:33019"/>
        <dbReference type="ChEBI" id="CHEBI:46398"/>
        <dbReference type="ChEBI" id="CHEBI:233474"/>
    </reaction>
</comment>
<feature type="binding site" evidence="8">
    <location>
        <position position="82"/>
    </location>
    <ligand>
        <name>ATP</name>
        <dbReference type="ChEBI" id="CHEBI:30616"/>
    </ligand>
</feature>
<dbReference type="InterPro" id="IPR003846">
    <property type="entry name" value="SelO"/>
</dbReference>
<evidence type="ECO:0000256" key="2">
    <source>
        <dbReference type="ARBA" id="ARBA00022679"/>
    </source>
</evidence>
<dbReference type="EC" id="2.7.7.-" evidence="8"/>
<feature type="binding site" evidence="8">
    <location>
        <position position="254"/>
    </location>
    <ligand>
        <name>ATP</name>
        <dbReference type="ChEBI" id="CHEBI:30616"/>
    </ligand>
</feature>
<feature type="active site" description="Proton acceptor" evidence="8">
    <location>
        <position position="244"/>
    </location>
</feature>
<keyword evidence="5 8" id="KW-0547">Nucleotide-binding</keyword>
<proteinExistence type="inferred from homology"/>
<dbReference type="RefSeq" id="WP_249700623.1">
    <property type="nucleotide sequence ID" value="NZ_JAMFLX010000021.1"/>
</dbReference>
<feature type="binding site" evidence="8">
    <location>
        <position position="168"/>
    </location>
    <ligand>
        <name>ATP</name>
        <dbReference type="ChEBI" id="CHEBI:30616"/>
    </ligand>
</feature>
<feature type="binding site" evidence="8">
    <location>
        <position position="245"/>
    </location>
    <ligand>
        <name>Mg(2+)</name>
        <dbReference type="ChEBI" id="CHEBI:18420"/>
    </ligand>
</feature>
<feature type="region of interest" description="Disordered" evidence="9">
    <location>
        <begin position="449"/>
        <end position="472"/>
    </location>
</feature>
<protein>
    <recommendedName>
        <fullName evidence="8">Protein nucleotidyltransferase YdiU</fullName>
        <ecNumber evidence="8">2.7.7.-</ecNumber>
    </recommendedName>
    <alternativeName>
        <fullName evidence="8">Protein adenylyltransferase YdiU</fullName>
        <ecNumber evidence="8">2.7.7.108</ecNumber>
    </alternativeName>
    <alternativeName>
        <fullName evidence="8">Protein uridylyltransferase YdiU</fullName>
        <ecNumber evidence="8">2.7.7.-</ecNumber>
    </alternativeName>
</protein>
<dbReference type="HAMAP" id="MF_00692">
    <property type="entry name" value="SelO"/>
    <property type="match status" value="1"/>
</dbReference>
<feature type="binding site" evidence="8">
    <location>
        <position position="117"/>
    </location>
    <ligand>
        <name>ATP</name>
        <dbReference type="ChEBI" id="CHEBI:30616"/>
    </ligand>
</feature>
<comment type="function">
    <text evidence="8">Nucleotidyltransferase involved in the post-translational modification of proteins. It can catalyze the addition of adenosine monophosphate (AMP) or uridine monophosphate (UMP) to a protein, resulting in modifications known as AMPylation and UMPylation.</text>
</comment>
<comment type="caution">
    <text evidence="10">The sequence shown here is derived from an EMBL/GenBank/DDBJ whole genome shotgun (WGS) entry which is preliminary data.</text>
</comment>
<dbReference type="NCBIfam" id="NF000658">
    <property type="entry name" value="PRK00029.1"/>
    <property type="match status" value="1"/>
</dbReference>
<accession>A0ABT0PIL1</accession>
<name>A0ABT0PIL1_9GAMM</name>
<keyword evidence="2 8" id="KW-0808">Transferase</keyword>
<dbReference type="Proteomes" id="UP001203338">
    <property type="component" value="Unassembled WGS sequence"/>
</dbReference>
<feature type="binding site" evidence="8">
    <location>
        <position position="118"/>
    </location>
    <ligand>
        <name>ATP</name>
        <dbReference type="ChEBI" id="CHEBI:30616"/>
    </ligand>
</feature>
<dbReference type="PANTHER" id="PTHR32057:SF14">
    <property type="entry name" value="PROTEIN ADENYLYLTRANSFERASE SELO, MITOCHONDRIAL"/>
    <property type="match status" value="1"/>
</dbReference>
<comment type="similarity">
    <text evidence="1 8">Belongs to the SELO family.</text>
</comment>
<organism evidence="10 11">
    <name type="scientific">Parendozoicomonas callyspongiae</name>
    <dbReference type="NCBI Taxonomy" id="2942213"/>
    <lineage>
        <taxon>Bacteria</taxon>
        <taxon>Pseudomonadati</taxon>
        <taxon>Pseudomonadota</taxon>
        <taxon>Gammaproteobacteria</taxon>
        <taxon>Oceanospirillales</taxon>
        <taxon>Endozoicomonadaceae</taxon>
        <taxon>Parendozoicomonas</taxon>
    </lineage>
</organism>
<feature type="binding site" evidence="8">
    <location>
        <position position="105"/>
    </location>
    <ligand>
        <name>ATP</name>
        <dbReference type="ChEBI" id="CHEBI:30616"/>
    </ligand>
</feature>
<comment type="catalytic activity">
    <reaction evidence="8">
        <text>L-seryl-[protein] + UTP = O-(5'-uridylyl)-L-seryl-[protein] + diphosphate</text>
        <dbReference type="Rhea" id="RHEA:64604"/>
        <dbReference type="Rhea" id="RHEA-COMP:9863"/>
        <dbReference type="Rhea" id="RHEA-COMP:16635"/>
        <dbReference type="ChEBI" id="CHEBI:29999"/>
        <dbReference type="ChEBI" id="CHEBI:33019"/>
        <dbReference type="ChEBI" id="CHEBI:46398"/>
        <dbReference type="ChEBI" id="CHEBI:156051"/>
    </reaction>
</comment>
<feature type="binding site" evidence="8">
    <location>
        <position position="254"/>
    </location>
    <ligand>
        <name>Mg(2+)</name>
        <dbReference type="ChEBI" id="CHEBI:18420"/>
    </ligand>
</feature>
<keyword evidence="3 8" id="KW-0548">Nucleotidyltransferase</keyword>
<sequence length="472" mass="53068">MKLVHTYADLGSTFSSHVQPQPLDTPELVSVNQDIVQLLSCADFSEEQLAQLCNGEMIPEGGQPVSMVYSGHQFGVYVPRLGDGRAILLGETEGSDGVLYDLQLKGAGLTPYSRDGDGRAVLRSTIREYLCGEALHSLGIPTTRALCLINSNTPVYREQVETGAALLRVSESHIRFGTFEYFSHTRQLDALSQLVDYVVERHFPEWTDADDKAANLLSEATRRTAEMVAQWQAVGWCHGVMNSDNMSILGHTIDYGPFGFIDGFNAVHICNHSDWHGRYAFNRQPDIGYWNCSALASALLPLLEGKEQAEDLIKQYPSFFSKKYASLLRAKFGLSSSKEGDSQLFDEVFQLMHDERTDYTIFFRALGKPDLQDLFIDRDRFNSWSNKYEKRIAQEPSSLDEIIKSMSQVNPKYILRNHLLQIAINKAENGDYSEVNKLLKIIRQPFSEQPEFESYADSPPDWAGDLEVSCSS</sequence>
<reference evidence="10 11" key="1">
    <citation type="submission" date="2022-05" db="EMBL/GenBank/DDBJ databases">
        <authorList>
            <person name="Park J.-S."/>
        </authorList>
    </citation>
    <scope>NUCLEOTIDE SEQUENCE [LARGE SCALE GENOMIC DNA]</scope>
    <source>
        <strain evidence="10 11">2012CJ34-2</strain>
    </source>
</reference>
<evidence type="ECO:0000256" key="4">
    <source>
        <dbReference type="ARBA" id="ARBA00022723"/>
    </source>
</evidence>
<feature type="binding site" evidence="8">
    <location>
        <position position="84"/>
    </location>
    <ligand>
        <name>ATP</name>
        <dbReference type="ChEBI" id="CHEBI:30616"/>
    </ligand>
</feature>
<comment type="catalytic activity">
    <reaction evidence="8">
        <text>L-tyrosyl-[protein] + UTP = O-(5'-uridylyl)-L-tyrosyl-[protein] + diphosphate</text>
        <dbReference type="Rhea" id="RHEA:83887"/>
        <dbReference type="Rhea" id="RHEA-COMP:10136"/>
        <dbReference type="Rhea" id="RHEA-COMP:20238"/>
        <dbReference type="ChEBI" id="CHEBI:33019"/>
        <dbReference type="ChEBI" id="CHEBI:46398"/>
        <dbReference type="ChEBI" id="CHEBI:46858"/>
        <dbReference type="ChEBI" id="CHEBI:90602"/>
    </reaction>
</comment>
<evidence type="ECO:0000313" key="10">
    <source>
        <dbReference type="EMBL" id="MCL6271195.1"/>
    </source>
</evidence>
<dbReference type="EMBL" id="JAMFLX010000021">
    <property type="protein sequence ID" value="MCL6271195.1"/>
    <property type="molecule type" value="Genomic_DNA"/>
</dbReference>
<comment type="catalytic activity">
    <reaction evidence="8">
        <text>L-seryl-[protein] + ATP = 3-O-(5'-adenylyl)-L-seryl-[protein] + diphosphate</text>
        <dbReference type="Rhea" id="RHEA:58120"/>
        <dbReference type="Rhea" id="RHEA-COMP:9863"/>
        <dbReference type="Rhea" id="RHEA-COMP:15073"/>
        <dbReference type="ChEBI" id="CHEBI:29999"/>
        <dbReference type="ChEBI" id="CHEBI:30616"/>
        <dbReference type="ChEBI" id="CHEBI:33019"/>
        <dbReference type="ChEBI" id="CHEBI:142516"/>
        <dbReference type="EC" id="2.7.7.108"/>
    </reaction>
</comment>
<feature type="binding site" evidence="8">
    <location>
        <position position="175"/>
    </location>
    <ligand>
        <name>ATP</name>
        <dbReference type="ChEBI" id="CHEBI:30616"/>
    </ligand>
</feature>
<evidence type="ECO:0000256" key="8">
    <source>
        <dbReference type="HAMAP-Rule" id="MF_00692"/>
    </source>
</evidence>
<keyword evidence="8" id="KW-0464">Manganese</keyword>
<evidence type="ECO:0000256" key="7">
    <source>
        <dbReference type="ARBA" id="ARBA00022842"/>
    </source>
</evidence>
<evidence type="ECO:0000256" key="6">
    <source>
        <dbReference type="ARBA" id="ARBA00022840"/>
    </source>
</evidence>
<keyword evidence="11" id="KW-1185">Reference proteome</keyword>
<keyword evidence="4 8" id="KW-0479">Metal-binding</keyword>
<keyword evidence="7 8" id="KW-0460">Magnesium</keyword>
<comment type="catalytic activity">
    <reaction evidence="8">
        <text>L-threonyl-[protein] + ATP = 3-O-(5'-adenylyl)-L-threonyl-[protein] + diphosphate</text>
        <dbReference type="Rhea" id="RHEA:54292"/>
        <dbReference type="Rhea" id="RHEA-COMP:11060"/>
        <dbReference type="Rhea" id="RHEA-COMP:13847"/>
        <dbReference type="ChEBI" id="CHEBI:30013"/>
        <dbReference type="ChEBI" id="CHEBI:30616"/>
        <dbReference type="ChEBI" id="CHEBI:33019"/>
        <dbReference type="ChEBI" id="CHEBI:138113"/>
        <dbReference type="EC" id="2.7.7.108"/>
    </reaction>
</comment>
<evidence type="ECO:0000256" key="1">
    <source>
        <dbReference type="ARBA" id="ARBA00009747"/>
    </source>
</evidence>
<feature type="binding site" evidence="8">
    <location>
        <position position="85"/>
    </location>
    <ligand>
        <name>ATP</name>
        <dbReference type="ChEBI" id="CHEBI:30616"/>
    </ligand>
</feature>
<dbReference type="PANTHER" id="PTHR32057">
    <property type="entry name" value="PROTEIN ADENYLYLTRANSFERASE SELO, MITOCHONDRIAL"/>
    <property type="match status" value="1"/>
</dbReference>
<evidence type="ECO:0000313" key="11">
    <source>
        <dbReference type="Proteomes" id="UP001203338"/>
    </source>
</evidence>
<evidence type="ECO:0000256" key="9">
    <source>
        <dbReference type="SAM" id="MobiDB-lite"/>
    </source>
</evidence>
<keyword evidence="6 8" id="KW-0067">ATP-binding</keyword>
<evidence type="ECO:0000256" key="3">
    <source>
        <dbReference type="ARBA" id="ARBA00022695"/>
    </source>
</evidence>
<gene>
    <name evidence="8" type="primary">ydiU</name>
    <name evidence="8" type="synonym">selO</name>
    <name evidence="10" type="ORF">M3P05_14815</name>
</gene>
<comment type="cofactor">
    <cofactor evidence="8">
        <name>Mg(2+)</name>
        <dbReference type="ChEBI" id="CHEBI:18420"/>
    </cofactor>
    <cofactor evidence="8">
        <name>Mn(2+)</name>
        <dbReference type="ChEBI" id="CHEBI:29035"/>
    </cofactor>
</comment>
<evidence type="ECO:0000256" key="5">
    <source>
        <dbReference type="ARBA" id="ARBA00022741"/>
    </source>
</evidence>
<dbReference type="EC" id="2.7.7.108" evidence="8"/>
<dbReference type="Pfam" id="PF02696">
    <property type="entry name" value="SelO"/>
    <property type="match status" value="1"/>
</dbReference>